<protein>
    <submittedName>
        <fullName evidence="2">Uncharacterized protein</fullName>
    </submittedName>
</protein>
<dbReference type="AlphaFoldDB" id="A0A2K3CUR2"/>
<dbReference type="InParanoid" id="A0A2K3CUR2"/>
<gene>
    <name evidence="2" type="ORF">CHLRE_16g685628v5</name>
</gene>
<reference evidence="2 3" key="1">
    <citation type="journal article" date="2007" name="Science">
        <title>The Chlamydomonas genome reveals the evolution of key animal and plant functions.</title>
        <authorList>
            <person name="Merchant S.S."/>
            <person name="Prochnik S.E."/>
            <person name="Vallon O."/>
            <person name="Harris E.H."/>
            <person name="Karpowicz S.J."/>
            <person name="Witman G.B."/>
            <person name="Terry A."/>
            <person name="Salamov A."/>
            <person name="Fritz-Laylin L.K."/>
            <person name="Marechal-Drouard L."/>
            <person name="Marshall W.F."/>
            <person name="Qu L.H."/>
            <person name="Nelson D.R."/>
            <person name="Sanderfoot A.A."/>
            <person name="Spalding M.H."/>
            <person name="Kapitonov V.V."/>
            <person name="Ren Q."/>
            <person name="Ferris P."/>
            <person name="Lindquist E."/>
            <person name="Shapiro H."/>
            <person name="Lucas S.M."/>
            <person name="Grimwood J."/>
            <person name="Schmutz J."/>
            <person name="Cardol P."/>
            <person name="Cerutti H."/>
            <person name="Chanfreau G."/>
            <person name="Chen C.L."/>
            <person name="Cognat V."/>
            <person name="Croft M.T."/>
            <person name="Dent R."/>
            <person name="Dutcher S."/>
            <person name="Fernandez E."/>
            <person name="Fukuzawa H."/>
            <person name="Gonzalez-Ballester D."/>
            <person name="Gonzalez-Halphen D."/>
            <person name="Hallmann A."/>
            <person name="Hanikenne M."/>
            <person name="Hippler M."/>
            <person name="Inwood W."/>
            <person name="Jabbari K."/>
            <person name="Kalanon M."/>
            <person name="Kuras R."/>
            <person name="Lefebvre P.A."/>
            <person name="Lemaire S.D."/>
            <person name="Lobanov A.V."/>
            <person name="Lohr M."/>
            <person name="Manuell A."/>
            <person name="Meier I."/>
            <person name="Mets L."/>
            <person name="Mittag M."/>
            <person name="Mittelmeier T."/>
            <person name="Moroney J.V."/>
            <person name="Moseley J."/>
            <person name="Napoli C."/>
            <person name="Nedelcu A.M."/>
            <person name="Niyogi K."/>
            <person name="Novoselov S.V."/>
            <person name="Paulsen I.T."/>
            <person name="Pazour G."/>
            <person name="Purton S."/>
            <person name="Ral J.P."/>
            <person name="Riano-Pachon D.M."/>
            <person name="Riekhof W."/>
            <person name="Rymarquis L."/>
            <person name="Schroda M."/>
            <person name="Stern D."/>
            <person name="Umen J."/>
            <person name="Willows R."/>
            <person name="Wilson N."/>
            <person name="Zimmer S.L."/>
            <person name="Allmer J."/>
            <person name="Balk J."/>
            <person name="Bisova K."/>
            <person name="Chen C.J."/>
            <person name="Elias M."/>
            <person name="Gendler K."/>
            <person name="Hauser C."/>
            <person name="Lamb M.R."/>
            <person name="Ledford H."/>
            <person name="Long J.C."/>
            <person name="Minagawa J."/>
            <person name="Page M.D."/>
            <person name="Pan J."/>
            <person name="Pootakham W."/>
            <person name="Roje S."/>
            <person name="Rose A."/>
            <person name="Stahlberg E."/>
            <person name="Terauchi A.M."/>
            <person name="Yang P."/>
            <person name="Ball S."/>
            <person name="Bowler C."/>
            <person name="Dieckmann C.L."/>
            <person name="Gladyshev V.N."/>
            <person name="Green P."/>
            <person name="Jorgensen R."/>
            <person name="Mayfield S."/>
            <person name="Mueller-Roeber B."/>
            <person name="Rajamani S."/>
            <person name="Sayre R.T."/>
            <person name="Brokstein P."/>
            <person name="Dubchak I."/>
            <person name="Goodstein D."/>
            <person name="Hornick L."/>
            <person name="Huang Y.W."/>
            <person name="Jhaveri J."/>
            <person name="Luo Y."/>
            <person name="Martinez D."/>
            <person name="Ngau W.C."/>
            <person name="Otillar B."/>
            <person name="Poliakov A."/>
            <person name="Porter A."/>
            <person name="Szajkowski L."/>
            <person name="Werner G."/>
            <person name="Zhou K."/>
            <person name="Grigoriev I.V."/>
            <person name="Rokhsar D.S."/>
            <person name="Grossman A.R."/>
        </authorList>
    </citation>
    <scope>NUCLEOTIDE SEQUENCE [LARGE SCALE GENOMIC DNA]</scope>
    <source>
        <strain evidence="3">CC-503</strain>
    </source>
</reference>
<evidence type="ECO:0000256" key="1">
    <source>
        <dbReference type="SAM" id="MobiDB-lite"/>
    </source>
</evidence>
<feature type="compositionally biased region" description="Low complexity" evidence="1">
    <location>
        <begin position="55"/>
        <end position="65"/>
    </location>
</feature>
<feature type="region of interest" description="Disordered" evidence="1">
    <location>
        <begin position="55"/>
        <end position="79"/>
    </location>
</feature>
<keyword evidence="3" id="KW-1185">Reference proteome</keyword>
<feature type="region of interest" description="Disordered" evidence="1">
    <location>
        <begin position="1"/>
        <end position="28"/>
    </location>
</feature>
<evidence type="ECO:0000313" key="2">
    <source>
        <dbReference type="EMBL" id="PNW72023.1"/>
    </source>
</evidence>
<proteinExistence type="predicted"/>
<dbReference type="Proteomes" id="UP000006906">
    <property type="component" value="Chromosome 16"/>
</dbReference>
<dbReference type="RefSeq" id="XP_042915938.1">
    <property type="nucleotide sequence ID" value="XM_043071545.1"/>
</dbReference>
<dbReference type="Gramene" id="PNW72023">
    <property type="protein sequence ID" value="PNW72023"/>
    <property type="gene ID" value="CHLRE_16g685628v5"/>
</dbReference>
<dbReference type="GeneID" id="66056751"/>
<accession>A0A2K3CUR2</accession>
<sequence>MLQSPPASRPLHVIPSKHPRQPGPRRQIELALAPAAGPPFRHHPDLAEVAPPAMMAAQQSAAAGAAPPPRRPAAGGPTCCCQQRQQAAAVHHRSSDDDDADFDEGVLFIMRTVNRNRWLRTGRRRRRRAQVLAGAAAAGSAA</sequence>
<evidence type="ECO:0000313" key="3">
    <source>
        <dbReference type="Proteomes" id="UP000006906"/>
    </source>
</evidence>
<organism evidence="2 3">
    <name type="scientific">Chlamydomonas reinhardtii</name>
    <name type="common">Chlamydomonas smithii</name>
    <dbReference type="NCBI Taxonomy" id="3055"/>
    <lineage>
        <taxon>Eukaryota</taxon>
        <taxon>Viridiplantae</taxon>
        <taxon>Chlorophyta</taxon>
        <taxon>core chlorophytes</taxon>
        <taxon>Chlorophyceae</taxon>
        <taxon>CS clade</taxon>
        <taxon>Chlamydomonadales</taxon>
        <taxon>Chlamydomonadaceae</taxon>
        <taxon>Chlamydomonas</taxon>
    </lineage>
</organism>
<dbReference type="EMBL" id="CM008977">
    <property type="protein sequence ID" value="PNW72023.1"/>
    <property type="molecule type" value="Genomic_DNA"/>
</dbReference>
<dbReference type="KEGG" id="cre:CHLRE_16g685628v5"/>
<name>A0A2K3CUR2_CHLRE</name>